<reference evidence="6 7" key="1">
    <citation type="submission" date="2018-08" db="EMBL/GenBank/DDBJ databases">
        <title>Wenzhouxiangella salilacus sp. nov., a novel bacterium isolated from a saline lake in Xinjiang Province, China.</title>
        <authorList>
            <person name="Han S."/>
        </authorList>
    </citation>
    <scope>NUCLEOTIDE SEQUENCE [LARGE SCALE GENOMIC DNA]</scope>
    <source>
        <strain evidence="6 7">XDB06</strain>
    </source>
</reference>
<gene>
    <name evidence="6" type="ORF">DZC52_01025</name>
</gene>
<proteinExistence type="predicted"/>
<keyword evidence="2" id="KW-0863">Zinc-finger</keyword>
<dbReference type="Proteomes" id="UP000260351">
    <property type="component" value="Unassembled WGS sequence"/>
</dbReference>
<name>A0A3E1KCP6_9GAMM</name>
<dbReference type="EMBL" id="QUZK01000004">
    <property type="protein sequence ID" value="RFF32732.1"/>
    <property type="molecule type" value="Genomic_DNA"/>
</dbReference>
<evidence type="ECO:0000313" key="6">
    <source>
        <dbReference type="EMBL" id="RFF32732.1"/>
    </source>
</evidence>
<dbReference type="SUPFAM" id="SSF57716">
    <property type="entry name" value="Glucocorticoid receptor-like (DNA-binding domain)"/>
    <property type="match status" value="1"/>
</dbReference>
<dbReference type="PROSITE" id="PS51128">
    <property type="entry name" value="ZF_DKSA_2"/>
    <property type="match status" value="1"/>
</dbReference>
<dbReference type="OrthoDB" id="6064855at2"/>
<dbReference type="Pfam" id="PF01258">
    <property type="entry name" value="zf-dskA_traR"/>
    <property type="match status" value="1"/>
</dbReference>
<keyword evidence="3" id="KW-0862">Zinc</keyword>
<evidence type="ECO:0000256" key="2">
    <source>
        <dbReference type="ARBA" id="ARBA00022771"/>
    </source>
</evidence>
<keyword evidence="1" id="KW-0479">Metal-binding</keyword>
<evidence type="ECO:0000256" key="1">
    <source>
        <dbReference type="ARBA" id="ARBA00022723"/>
    </source>
</evidence>
<evidence type="ECO:0000256" key="3">
    <source>
        <dbReference type="ARBA" id="ARBA00022833"/>
    </source>
</evidence>
<dbReference type="AlphaFoldDB" id="A0A3E1KCP6"/>
<feature type="domain" description="Zinc finger DksA/TraR C4-type" evidence="5">
    <location>
        <begin position="75"/>
        <end position="110"/>
    </location>
</feature>
<evidence type="ECO:0000259" key="5">
    <source>
        <dbReference type="Pfam" id="PF01258"/>
    </source>
</evidence>
<dbReference type="InterPro" id="IPR000962">
    <property type="entry name" value="Znf_DskA_TraR"/>
</dbReference>
<sequence length="112" mass="12534">MSDFEHLIRERIAELEDLAEASRAATATVELDQTRQGRLSRMDALQGQAMAKDAERRRAVQVSRLKVALARLERGEFGECQECGEMIADARLRADPATTRCLACASEAERRQ</sequence>
<evidence type="ECO:0000256" key="4">
    <source>
        <dbReference type="PROSITE-ProRule" id="PRU00510"/>
    </source>
</evidence>
<evidence type="ECO:0000313" key="7">
    <source>
        <dbReference type="Proteomes" id="UP000260351"/>
    </source>
</evidence>
<accession>A0A3E1KCP6</accession>
<organism evidence="6 7">
    <name type="scientific">Wenzhouxiangella sediminis</name>
    <dbReference type="NCBI Taxonomy" id="1792836"/>
    <lineage>
        <taxon>Bacteria</taxon>
        <taxon>Pseudomonadati</taxon>
        <taxon>Pseudomonadota</taxon>
        <taxon>Gammaproteobacteria</taxon>
        <taxon>Chromatiales</taxon>
        <taxon>Wenzhouxiangellaceae</taxon>
        <taxon>Wenzhouxiangella</taxon>
    </lineage>
</organism>
<dbReference type="GO" id="GO:0008270">
    <property type="term" value="F:zinc ion binding"/>
    <property type="evidence" value="ECO:0007669"/>
    <property type="project" value="UniProtKB-KW"/>
</dbReference>
<keyword evidence="7" id="KW-1185">Reference proteome</keyword>
<protein>
    <submittedName>
        <fullName evidence="6">TraR/DksA family transcriptional regulator</fullName>
    </submittedName>
</protein>
<feature type="zinc finger region" description="dksA C4-type" evidence="4">
    <location>
        <begin position="80"/>
        <end position="104"/>
    </location>
</feature>
<comment type="caution">
    <text evidence="6">The sequence shown here is derived from an EMBL/GenBank/DDBJ whole genome shotgun (WGS) entry which is preliminary data.</text>
</comment>
<dbReference type="RefSeq" id="WP_116649261.1">
    <property type="nucleotide sequence ID" value="NZ_QUZK01000004.1"/>
</dbReference>
<dbReference type="PANTHER" id="PTHR33823">
    <property type="entry name" value="RNA POLYMERASE-BINDING TRANSCRIPTION FACTOR DKSA-RELATED"/>
    <property type="match status" value="1"/>
</dbReference>
<dbReference type="Gene3D" id="1.20.120.910">
    <property type="entry name" value="DksA, coiled-coil domain"/>
    <property type="match status" value="1"/>
</dbReference>